<organism evidence="3 4">
    <name type="scientific">Diatraea saccharalis</name>
    <name type="common">sugarcane borer</name>
    <dbReference type="NCBI Taxonomy" id="40085"/>
    <lineage>
        <taxon>Eukaryota</taxon>
        <taxon>Metazoa</taxon>
        <taxon>Ecdysozoa</taxon>
        <taxon>Arthropoda</taxon>
        <taxon>Hexapoda</taxon>
        <taxon>Insecta</taxon>
        <taxon>Pterygota</taxon>
        <taxon>Neoptera</taxon>
        <taxon>Endopterygota</taxon>
        <taxon>Lepidoptera</taxon>
        <taxon>Glossata</taxon>
        <taxon>Ditrysia</taxon>
        <taxon>Pyraloidea</taxon>
        <taxon>Crambidae</taxon>
        <taxon>Crambinae</taxon>
        <taxon>Diatraea</taxon>
    </lineage>
</organism>
<feature type="compositionally biased region" description="Polar residues" evidence="2">
    <location>
        <begin position="1"/>
        <end position="32"/>
    </location>
</feature>
<keyword evidence="4" id="KW-1185">Reference proteome</keyword>
<gene>
    <name evidence="3" type="ORF">DIATSA_LOCUS145</name>
</gene>
<feature type="region of interest" description="Disordered" evidence="2">
    <location>
        <begin position="1"/>
        <end position="35"/>
    </location>
</feature>
<keyword evidence="1" id="KW-0175">Coiled coil</keyword>
<evidence type="ECO:0000313" key="4">
    <source>
        <dbReference type="Proteomes" id="UP001153714"/>
    </source>
</evidence>
<dbReference type="AlphaFoldDB" id="A0A9N9QPA0"/>
<proteinExistence type="predicted"/>
<evidence type="ECO:0000256" key="2">
    <source>
        <dbReference type="SAM" id="MobiDB-lite"/>
    </source>
</evidence>
<reference evidence="3" key="1">
    <citation type="submission" date="2021-12" db="EMBL/GenBank/DDBJ databases">
        <authorList>
            <person name="King R."/>
        </authorList>
    </citation>
    <scope>NUCLEOTIDE SEQUENCE</scope>
</reference>
<name>A0A9N9QPA0_9NEOP</name>
<evidence type="ECO:0000313" key="3">
    <source>
        <dbReference type="EMBL" id="CAG9781827.1"/>
    </source>
</evidence>
<feature type="coiled-coil region" evidence="1">
    <location>
        <begin position="109"/>
        <end position="164"/>
    </location>
</feature>
<evidence type="ECO:0000256" key="1">
    <source>
        <dbReference type="SAM" id="Coils"/>
    </source>
</evidence>
<sequence length="588" mass="68121">MIGSPQITKSMSGNQSLTPIPSPRTSIGNSPKITPIKMETKPQEWGPDMDRFWDDLTGITNKLSKALEVLESQTTLRKDTKEKIIMTLRKTKEKSKKMENTAEEIRSYIEQQKIRYGKMERDLQELKKEEEITERIAKMEKEIKEQQEDTTTRLERIIKEMEEKNTKTIEYKLREIEEKINEGGDEWNRSKKSTNIIKKLKSLEDNLTAEIIDVGRRIGEKIEDSEMTIKEKIDETNNKIENYTEIIIIEINDTDKETHYKESTDYTPVKQRLNEVEQHLNNKITHAREEVIAEIRHQIKDITIKNPSVNNDTKEIAEHTSKKLTYAEVIRDQNIKVPKTLHSVIISSTNPMDMSEDIIQKAKKKINAKQEGIKVDRLRKCKDARVIIGCEEKQQIRTKEEKLKQEKGFKVEKVKNKDPLVILKDVFNDINDDDLLIAIKEQNKNIYQGLPEEDTVTRIKFKRSTRSSNTIHVALQVRPALWQRMTGAGHLHIDLQRVRVEDQSPVIQCTKCLEFGHGRKFCTASASRCSHCGGSHLRTDCPDKEDKPPRCCNCSHSEMQNVAHNAFSRECPVRAKWDFLARATTAYS</sequence>
<dbReference type="Proteomes" id="UP001153714">
    <property type="component" value="Chromosome 1"/>
</dbReference>
<reference evidence="3" key="2">
    <citation type="submission" date="2022-10" db="EMBL/GenBank/DDBJ databases">
        <authorList>
            <consortium name="ENA_rothamsted_submissions"/>
            <consortium name="culmorum"/>
            <person name="King R."/>
        </authorList>
    </citation>
    <scope>NUCLEOTIDE SEQUENCE</scope>
</reference>
<accession>A0A9N9QPA0</accession>
<protein>
    <submittedName>
        <fullName evidence="3">Uncharacterized protein</fullName>
    </submittedName>
</protein>
<dbReference type="OrthoDB" id="10022108at2759"/>
<dbReference type="EMBL" id="OU893332">
    <property type="protein sequence ID" value="CAG9781827.1"/>
    <property type="molecule type" value="Genomic_DNA"/>
</dbReference>